<dbReference type="EMBL" id="RXZH01000001">
    <property type="protein sequence ID" value="RTZ18239.1"/>
    <property type="molecule type" value="Genomic_DNA"/>
</dbReference>
<evidence type="ECO:0000313" key="1">
    <source>
        <dbReference type="EMBL" id="RTZ18239.1"/>
    </source>
</evidence>
<evidence type="ECO:0000313" key="2">
    <source>
        <dbReference type="Proteomes" id="UP000268973"/>
    </source>
</evidence>
<organism evidence="1 2">
    <name type="scientific">Vibrio aquaticus</name>
    <dbReference type="NCBI Taxonomy" id="2496559"/>
    <lineage>
        <taxon>Bacteria</taxon>
        <taxon>Pseudomonadati</taxon>
        <taxon>Pseudomonadota</taxon>
        <taxon>Gammaproteobacteria</taxon>
        <taxon>Vibrionales</taxon>
        <taxon>Vibrionaceae</taxon>
        <taxon>Vibrio</taxon>
    </lineage>
</organism>
<keyword evidence="2" id="KW-1185">Reference proteome</keyword>
<dbReference type="OrthoDB" id="5824383at2"/>
<reference evidence="1 2" key="1">
    <citation type="submission" date="2018-12" db="EMBL/GenBank/DDBJ databases">
        <title>Vibrio sp. isolated from China Sea.</title>
        <authorList>
            <person name="Li Y."/>
        </authorList>
    </citation>
    <scope>NUCLEOTIDE SEQUENCE [LARGE SCALE GENOMIC DNA]</scope>
    <source>
        <strain evidence="1 2">BEI207</strain>
    </source>
</reference>
<comment type="caution">
    <text evidence="1">The sequence shown here is derived from an EMBL/GenBank/DDBJ whole genome shotgun (WGS) entry which is preliminary data.</text>
</comment>
<accession>A0A3S0N8A8</accession>
<name>A0A3S0N8A8_9VIBR</name>
<protein>
    <submittedName>
        <fullName evidence="1">Uncharacterized protein</fullName>
    </submittedName>
</protein>
<gene>
    <name evidence="1" type="ORF">EJ063_05485</name>
</gene>
<dbReference type="AlphaFoldDB" id="A0A3S0N8A8"/>
<proteinExistence type="predicted"/>
<sequence>MTKLEAQLKAIQADSIPSVANDGKNWQLLCDKHSDFYARVLSNKPDIKPINHLLGLLTKLHIEETSSVTSYAESASAMRQLIDEKVGPEHSHKFDELGSQQLSLVTHLWVYLQGYLRMDFSLANDHAFNTAELLSPMLQSPTHELRAQFLESYYLGVERSPIQEKSESKVMALIKRLFG</sequence>
<dbReference type="Proteomes" id="UP000268973">
    <property type="component" value="Unassembled WGS sequence"/>
</dbReference>
<dbReference type="RefSeq" id="WP_126572985.1">
    <property type="nucleotide sequence ID" value="NZ_RXZH01000001.1"/>
</dbReference>